<evidence type="ECO:0000256" key="3">
    <source>
        <dbReference type="ARBA" id="ARBA00022989"/>
    </source>
</evidence>
<dbReference type="PANTHER" id="PTHR23502:SF34">
    <property type="entry name" value="PROTEIN HOL1"/>
    <property type="match status" value="1"/>
</dbReference>
<dbReference type="OrthoDB" id="2533084at2759"/>
<reference evidence="7" key="1">
    <citation type="submission" date="2021-03" db="EMBL/GenBank/DDBJ databases">
        <authorList>
            <person name="Tagirdzhanova G."/>
        </authorList>
    </citation>
    <scope>NUCLEOTIDE SEQUENCE</scope>
</reference>
<evidence type="ECO:0000256" key="1">
    <source>
        <dbReference type="ARBA" id="ARBA00004141"/>
    </source>
</evidence>
<feature type="transmembrane region" description="Helical" evidence="5">
    <location>
        <begin position="73"/>
        <end position="95"/>
    </location>
</feature>
<comment type="caution">
    <text evidence="7">The sequence shown here is derived from an EMBL/GenBank/DDBJ whole genome shotgun (WGS) entry which is preliminary data.</text>
</comment>
<dbReference type="SUPFAM" id="SSF103473">
    <property type="entry name" value="MFS general substrate transporter"/>
    <property type="match status" value="1"/>
</dbReference>
<comment type="subcellular location">
    <subcellularLocation>
        <location evidence="1">Membrane</location>
        <topology evidence="1">Multi-pass membrane protein</topology>
    </subcellularLocation>
</comment>
<dbReference type="InterPro" id="IPR011701">
    <property type="entry name" value="MFS"/>
</dbReference>
<dbReference type="GO" id="GO:0022857">
    <property type="term" value="F:transmembrane transporter activity"/>
    <property type="evidence" value="ECO:0007669"/>
    <property type="project" value="InterPro"/>
</dbReference>
<dbReference type="Pfam" id="PF07690">
    <property type="entry name" value="MFS_1"/>
    <property type="match status" value="1"/>
</dbReference>
<feature type="transmembrane region" description="Helical" evidence="5">
    <location>
        <begin position="6"/>
        <end position="22"/>
    </location>
</feature>
<dbReference type="InterPro" id="IPR020846">
    <property type="entry name" value="MFS_dom"/>
</dbReference>
<feature type="domain" description="Major facilitator superfamily (MFS) profile" evidence="6">
    <location>
        <begin position="79"/>
        <end position="389"/>
    </location>
</feature>
<dbReference type="EMBL" id="CAJPDT010000034">
    <property type="protein sequence ID" value="CAF9923851.1"/>
    <property type="molecule type" value="Genomic_DNA"/>
</dbReference>
<dbReference type="Gene3D" id="1.20.1250.20">
    <property type="entry name" value="MFS general substrate transporter like domains"/>
    <property type="match status" value="1"/>
</dbReference>
<dbReference type="AlphaFoldDB" id="A0A8H3FFX6"/>
<protein>
    <recommendedName>
        <fullName evidence="6">Major facilitator superfamily (MFS) profile domain-containing protein</fullName>
    </recommendedName>
</protein>
<feature type="transmembrane region" description="Helical" evidence="5">
    <location>
        <begin position="175"/>
        <end position="196"/>
    </location>
</feature>
<keyword evidence="3 5" id="KW-1133">Transmembrane helix</keyword>
<feature type="transmembrane region" description="Helical" evidence="5">
    <location>
        <begin position="115"/>
        <end position="133"/>
    </location>
</feature>
<dbReference type="InterPro" id="IPR036259">
    <property type="entry name" value="MFS_trans_sf"/>
</dbReference>
<evidence type="ECO:0000256" key="5">
    <source>
        <dbReference type="SAM" id="Phobius"/>
    </source>
</evidence>
<evidence type="ECO:0000256" key="4">
    <source>
        <dbReference type="ARBA" id="ARBA00023136"/>
    </source>
</evidence>
<organism evidence="7 8">
    <name type="scientific">Imshaugia aleurites</name>
    <dbReference type="NCBI Taxonomy" id="172621"/>
    <lineage>
        <taxon>Eukaryota</taxon>
        <taxon>Fungi</taxon>
        <taxon>Dikarya</taxon>
        <taxon>Ascomycota</taxon>
        <taxon>Pezizomycotina</taxon>
        <taxon>Lecanoromycetes</taxon>
        <taxon>OSLEUM clade</taxon>
        <taxon>Lecanoromycetidae</taxon>
        <taxon>Lecanorales</taxon>
        <taxon>Lecanorineae</taxon>
        <taxon>Parmeliaceae</taxon>
        <taxon>Imshaugia</taxon>
    </lineage>
</organism>
<dbReference type="PANTHER" id="PTHR23502">
    <property type="entry name" value="MAJOR FACILITATOR SUPERFAMILY"/>
    <property type="match status" value="1"/>
</dbReference>
<proteinExistence type="predicted"/>
<evidence type="ECO:0000259" key="6">
    <source>
        <dbReference type="PROSITE" id="PS50850"/>
    </source>
</evidence>
<gene>
    <name evidence="7" type="ORF">IMSHALPRED_006036</name>
</gene>
<evidence type="ECO:0000256" key="2">
    <source>
        <dbReference type="ARBA" id="ARBA00022692"/>
    </source>
</evidence>
<keyword evidence="2 5" id="KW-0812">Transmembrane</keyword>
<feature type="transmembrane region" description="Helical" evidence="5">
    <location>
        <begin position="332"/>
        <end position="353"/>
    </location>
</feature>
<feature type="transmembrane region" description="Helical" evidence="5">
    <location>
        <begin position="280"/>
        <end position="301"/>
    </location>
</feature>
<dbReference type="GO" id="GO:0005886">
    <property type="term" value="C:plasma membrane"/>
    <property type="evidence" value="ECO:0007669"/>
    <property type="project" value="TreeGrafter"/>
</dbReference>
<dbReference type="PROSITE" id="PS50850">
    <property type="entry name" value="MFS"/>
    <property type="match status" value="1"/>
</dbReference>
<keyword evidence="8" id="KW-1185">Reference proteome</keyword>
<name>A0A8H3FFX6_9LECA</name>
<sequence>MCLLPTLTSCAISYIPLIVYTFRKSRRKDYEKDAAPPSHQHQVFPVTSNEDLIDQHLLPAPSNDPKDPLNWPMALKVFVLIQVSLVSSLAGINAAMINPAYVPMAKELHISTIRASYQTTIVIVLAGAAPFLWVPLSNKYGRRPVLLGTTLLGFVSILGSAYAKTYNQLLAARVFNGLFPAAFALGPAVVVDMFFVHQRGRAMGVFTVTTVNGGHIAPLLGGPVGQYLGCRWCFKLGAICDGVMFAVILFCLPETFKSVFVDGLQIGDRRPDTPLRGNQFVLPIIRLAMEPSVVFLALYYATQYGFASDLPAVTVASIFSKEFKLDTLQIGLGYGGALFIGGSLGELAAGLVLDAVVKAKMRKTVNFQPEIRLRAIWHGELLVPAGFDL</sequence>
<evidence type="ECO:0000313" key="8">
    <source>
        <dbReference type="Proteomes" id="UP000664534"/>
    </source>
</evidence>
<keyword evidence="4 5" id="KW-0472">Membrane</keyword>
<feature type="transmembrane region" description="Helical" evidence="5">
    <location>
        <begin position="145"/>
        <end position="163"/>
    </location>
</feature>
<accession>A0A8H3FFX6</accession>
<evidence type="ECO:0000313" key="7">
    <source>
        <dbReference type="EMBL" id="CAF9923851.1"/>
    </source>
</evidence>
<dbReference type="Proteomes" id="UP000664534">
    <property type="component" value="Unassembled WGS sequence"/>
</dbReference>